<reference evidence="2 3" key="1">
    <citation type="submission" date="2020-06" db="EMBL/GenBank/DDBJ databases">
        <title>NJ-3-1, isolated from saline soil.</title>
        <authorList>
            <person name="Cui H.L."/>
            <person name="Shi X."/>
        </authorList>
    </citation>
    <scope>NUCLEOTIDE SEQUENCE [LARGE SCALE GENOMIC DNA]</scope>
    <source>
        <strain evidence="2 3">NJ-3-1</strain>
    </source>
</reference>
<feature type="region of interest" description="Disordered" evidence="1">
    <location>
        <begin position="1"/>
        <end position="22"/>
    </location>
</feature>
<organism evidence="2 3">
    <name type="scientific">Halorarum salinum</name>
    <dbReference type="NCBI Taxonomy" id="2743089"/>
    <lineage>
        <taxon>Archaea</taxon>
        <taxon>Methanobacteriati</taxon>
        <taxon>Methanobacteriota</taxon>
        <taxon>Stenosarchaea group</taxon>
        <taxon>Halobacteria</taxon>
        <taxon>Halobacteriales</taxon>
        <taxon>Haloferacaceae</taxon>
        <taxon>Halorarum</taxon>
    </lineage>
</organism>
<keyword evidence="3" id="KW-1185">Reference proteome</keyword>
<dbReference type="Proteomes" id="UP000509626">
    <property type="component" value="Chromosome"/>
</dbReference>
<accession>A0A7D5LD03</accession>
<sequence>MTDDERGHEGDPADTVGSYRLAPPGPFGDPWTAVRLGPDSLTLVGEGGETTVPYSDLRGVESVSVRDVHDAKRISLDLVILGSYLVLTGGVELARRLSDRDLVTPAGLTRYANEVVAREPLVRLRLDTDDGSHFLYAGEATGEELACVLEAHVNRDGERTGDGEREGAGGTAGT</sequence>
<evidence type="ECO:0000313" key="2">
    <source>
        <dbReference type="EMBL" id="QLG63628.1"/>
    </source>
</evidence>
<feature type="compositionally biased region" description="Basic and acidic residues" evidence="1">
    <location>
        <begin position="1"/>
        <end position="11"/>
    </location>
</feature>
<gene>
    <name evidence="2" type="ORF">HUG12_18595</name>
</gene>
<evidence type="ECO:0000256" key="1">
    <source>
        <dbReference type="SAM" id="MobiDB-lite"/>
    </source>
</evidence>
<name>A0A7D5LD03_9EURY</name>
<dbReference type="AlphaFoldDB" id="A0A7D5LD03"/>
<dbReference type="GeneID" id="56039512"/>
<protein>
    <submittedName>
        <fullName evidence="2">Uncharacterized protein</fullName>
    </submittedName>
</protein>
<proteinExistence type="predicted"/>
<dbReference type="OrthoDB" id="379983at2157"/>
<evidence type="ECO:0000313" key="3">
    <source>
        <dbReference type="Proteomes" id="UP000509626"/>
    </source>
</evidence>
<dbReference type="EMBL" id="CP058579">
    <property type="protein sequence ID" value="QLG63628.1"/>
    <property type="molecule type" value="Genomic_DNA"/>
</dbReference>
<dbReference type="RefSeq" id="WP_179270212.1">
    <property type="nucleotide sequence ID" value="NZ_CP058579.1"/>
</dbReference>
<dbReference type="KEGG" id="halu:HUG12_18595"/>